<reference evidence="4" key="3">
    <citation type="submission" date="2025-08" db="UniProtKB">
        <authorList>
            <consortium name="Ensembl"/>
        </authorList>
    </citation>
    <scope>IDENTIFICATION</scope>
</reference>
<evidence type="ECO:0000256" key="2">
    <source>
        <dbReference type="ARBA" id="ARBA00012180"/>
    </source>
</evidence>
<comment type="similarity">
    <text evidence="1">Belongs to the beta type-B retroviral polymerase family. HERV class-II K(HML-2) pol subfamily.</text>
</comment>
<evidence type="ECO:0000256" key="1">
    <source>
        <dbReference type="ARBA" id="ARBA00010879"/>
    </source>
</evidence>
<protein>
    <recommendedName>
        <fullName evidence="2">ribonuclease H</fullName>
        <ecNumber evidence="2">3.1.26.4</ecNumber>
    </recommendedName>
</protein>
<dbReference type="GeneTree" id="ENSGT01060000248530"/>
<evidence type="ECO:0000259" key="3">
    <source>
        <dbReference type="PROSITE" id="PS50878"/>
    </source>
</evidence>
<proteinExistence type="inferred from homology"/>
<dbReference type="PANTHER" id="PTHR19446">
    <property type="entry name" value="REVERSE TRANSCRIPTASES"/>
    <property type="match status" value="1"/>
</dbReference>
<dbReference type="CDD" id="cd01650">
    <property type="entry name" value="RT_nLTR_like"/>
    <property type="match status" value="1"/>
</dbReference>
<reference evidence="5" key="1">
    <citation type="submission" date="2013-03" db="EMBL/GenBank/DDBJ databases">
        <authorList>
            <person name="Jeffery W."/>
            <person name="Warren W."/>
            <person name="Wilson R.K."/>
        </authorList>
    </citation>
    <scope>NUCLEOTIDE SEQUENCE</scope>
    <source>
        <strain evidence="5">female</strain>
    </source>
</reference>
<dbReference type="PROSITE" id="PS50878">
    <property type="entry name" value="RT_POL"/>
    <property type="match status" value="1"/>
</dbReference>
<dbReference type="GO" id="GO:0004523">
    <property type="term" value="F:RNA-DNA hybrid ribonuclease activity"/>
    <property type="evidence" value="ECO:0007669"/>
    <property type="project" value="UniProtKB-EC"/>
</dbReference>
<dbReference type="Bgee" id="ENSAMXG00000040850">
    <property type="expression patterns" value="Expressed in brain and 14 other cell types or tissues"/>
</dbReference>
<name>A0A3B1JC70_ASTMX</name>
<dbReference type="Pfam" id="PF00078">
    <property type="entry name" value="RVT_1"/>
    <property type="match status" value="1"/>
</dbReference>
<dbReference type="InterPro" id="IPR000477">
    <property type="entry name" value="RT_dom"/>
</dbReference>
<dbReference type="AlphaFoldDB" id="A0A3B1JC70"/>
<evidence type="ECO:0000313" key="5">
    <source>
        <dbReference type="Proteomes" id="UP000018467"/>
    </source>
</evidence>
<dbReference type="STRING" id="7994.ENSAMXP00000039456"/>
<dbReference type="SUPFAM" id="SSF56672">
    <property type="entry name" value="DNA/RNA polymerases"/>
    <property type="match status" value="1"/>
</dbReference>
<dbReference type="InParanoid" id="A0A3B1JC70"/>
<dbReference type="InterPro" id="IPR043502">
    <property type="entry name" value="DNA/RNA_pol_sf"/>
</dbReference>
<dbReference type="Proteomes" id="UP000018467">
    <property type="component" value="Unassembled WGS sequence"/>
</dbReference>
<organism evidence="4 5">
    <name type="scientific">Astyanax mexicanus</name>
    <name type="common">Blind cave fish</name>
    <name type="synonym">Astyanax fasciatus mexicanus</name>
    <dbReference type="NCBI Taxonomy" id="7994"/>
    <lineage>
        <taxon>Eukaryota</taxon>
        <taxon>Metazoa</taxon>
        <taxon>Chordata</taxon>
        <taxon>Craniata</taxon>
        <taxon>Vertebrata</taxon>
        <taxon>Euteleostomi</taxon>
        <taxon>Actinopterygii</taxon>
        <taxon>Neopterygii</taxon>
        <taxon>Teleostei</taxon>
        <taxon>Ostariophysi</taxon>
        <taxon>Characiformes</taxon>
        <taxon>Characoidei</taxon>
        <taxon>Acestrorhamphidae</taxon>
        <taxon>Acestrorhamphinae</taxon>
        <taxon>Astyanax</taxon>
    </lineage>
</organism>
<keyword evidence="5" id="KW-1185">Reference proteome</keyword>
<accession>A0A3B1JC70</accession>
<feature type="domain" description="Reverse transcriptase" evidence="3">
    <location>
        <begin position="276"/>
        <end position="554"/>
    </location>
</feature>
<dbReference type="InterPro" id="IPR043128">
    <property type="entry name" value="Rev_trsase/Diguanyl_cyclase"/>
</dbReference>
<dbReference type="Ensembl" id="ENSAMXT00000040342.1">
    <property type="protein sequence ID" value="ENSAMXP00000039456.1"/>
    <property type="gene ID" value="ENSAMXG00000040850.1"/>
</dbReference>
<sequence length="887" mass="103167">MSHPPKQTAAESSKLYTVHRTYRWAPDSADKFIHALQSVNVSNKITNFINTDFENNKQSVNHAVSEINSIFHIASSMAELQKIKRKPGKKMKKEKWYDYECQSIRKELRKLSNLKHRQPEDQDLRKKYFDTLKQYKHSIRTKKLNYTNKTLRDIEDSIEHNQFWEMWNNLSKTKSQEIPTQNSEMWKNHFENLYKEISEKDLNSNYNLITQKLQSFECAIKDNQNPLDYPITQVELAQKLKSLKSKKACGPDSIRNEMLKNSTPDLQEAMLKLFNLVLSSGCFPDIWSQGLITPIHKSGDKSDPNNFRGICVSSNLGKVFNNILNNRILSFLTEHDVLSKNQIGFLPNHRTTDQIYTLHTLINQHVHQTKNGKIFACFVDFKKAFDSIWHKGLYYKLLESGVGGKVYDIIKSMYLENKCGVRIGDKHTEFFTQKRGVRQGCSLSPTLFNIYINELAVQLEQSAAPGLTLQGGEVKFLLYADDLVLLSPTAQGLQQHLDLLEQYCQNWALAVNLKKTKVMIFQKKPRCQEHRYQFSLGSTALEHTMQYTYLGLIINASGSFSSAVNALKDKAHRAMYAIRRKFFNIDIPIPIWCKVFDSVIQPIALYGSEVWGPLSQHSYTRWDKHPTEVLHAEFCRMILKVQRKTPTNACRAELGRFPLIINIQKRALNFWMHLKTSPSDTLQFRALQTQELNPEKSSLSQLVLRLINSLTDTNRQQPQPSTALPPKLNIRQITKHSQSDYLEHWQKEIQTQNKLECYRALKTEYKLEEYLLTVRDRKQRQILTKYRLSDHRLAVETGRYKQSWLPREERLCAHCSTGEVETEMHFLLQCEKFKETRNFFINKFNYLIQNFETFSLLEKLRITLGEGHTAPLAAKYVSACHSLRDSG</sequence>
<reference evidence="5" key="2">
    <citation type="journal article" date="2014" name="Nat. Commun.">
        <title>The cavefish genome reveals candidate genes for eye loss.</title>
        <authorList>
            <person name="McGaugh S.E."/>
            <person name="Gross J.B."/>
            <person name="Aken B."/>
            <person name="Blin M."/>
            <person name="Borowsky R."/>
            <person name="Chalopin D."/>
            <person name="Hinaux H."/>
            <person name="Jeffery W.R."/>
            <person name="Keene A."/>
            <person name="Ma L."/>
            <person name="Minx P."/>
            <person name="Murphy D."/>
            <person name="O'Quin K.E."/>
            <person name="Retaux S."/>
            <person name="Rohner N."/>
            <person name="Searle S.M."/>
            <person name="Stahl B.A."/>
            <person name="Tabin C."/>
            <person name="Volff J.N."/>
            <person name="Yoshizawa M."/>
            <person name="Warren W.C."/>
        </authorList>
    </citation>
    <scope>NUCLEOTIDE SEQUENCE [LARGE SCALE GENOMIC DNA]</scope>
    <source>
        <strain evidence="5">female</strain>
    </source>
</reference>
<reference evidence="4" key="4">
    <citation type="submission" date="2025-09" db="UniProtKB">
        <authorList>
            <consortium name="Ensembl"/>
        </authorList>
    </citation>
    <scope>IDENTIFICATION</scope>
</reference>
<dbReference type="EC" id="3.1.26.4" evidence="2"/>
<dbReference type="Gene3D" id="3.30.70.270">
    <property type="match status" value="1"/>
</dbReference>
<evidence type="ECO:0000313" key="4">
    <source>
        <dbReference type="Ensembl" id="ENSAMXP00000039456.1"/>
    </source>
</evidence>